<organism evidence="5 6">
    <name type="scientific">Rehmannia glutinosa</name>
    <name type="common">Chinese foxglove</name>
    <dbReference type="NCBI Taxonomy" id="99300"/>
    <lineage>
        <taxon>Eukaryota</taxon>
        <taxon>Viridiplantae</taxon>
        <taxon>Streptophyta</taxon>
        <taxon>Embryophyta</taxon>
        <taxon>Tracheophyta</taxon>
        <taxon>Spermatophyta</taxon>
        <taxon>Magnoliopsida</taxon>
        <taxon>eudicotyledons</taxon>
        <taxon>Gunneridae</taxon>
        <taxon>Pentapetalae</taxon>
        <taxon>asterids</taxon>
        <taxon>lamiids</taxon>
        <taxon>Lamiales</taxon>
        <taxon>Orobanchaceae</taxon>
        <taxon>Rehmannieae</taxon>
        <taxon>Rehmannia</taxon>
    </lineage>
</organism>
<evidence type="ECO:0000256" key="2">
    <source>
        <dbReference type="ARBA" id="ARBA00022704"/>
    </source>
</evidence>
<comment type="caution">
    <text evidence="5">The sequence shown here is derived from an EMBL/GenBank/DDBJ whole genome shotgun (WGS) entry which is preliminary data.</text>
</comment>
<dbReference type="InterPro" id="IPR027214">
    <property type="entry name" value="Cystatin"/>
</dbReference>
<accession>A0ABR0WDR2</accession>
<name>A0ABR0WDR2_REHGL</name>
<evidence type="ECO:0000259" key="4">
    <source>
        <dbReference type="Pfam" id="PF16845"/>
    </source>
</evidence>
<dbReference type="SUPFAM" id="SSF54403">
    <property type="entry name" value="Cystatin/monellin"/>
    <property type="match status" value="1"/>
</dbReference>
<dbReference type="Gene3D" id="3.10.450.10">
    <property type="match status" value="1"/>
</dbReference>
<evidence type="ECO:0000313" key="5">
    <source>
        <dbReference type="EMBL" id="KAK6144432.1"/>
    </source>
</evidence>
<dbReference type="PANTHER" id="PTHR11413:SF116">
    <property type="entry name" value="MULTICYSTATIN"/>
    <property type="match status" value="1"/>
</dbReference>
<dbReference type="CDD" id="cd00042">
    <property type="entry name" value="CY"/>
    <property type="match status" value="1"/>
</dbReference>
<proteinExistence type="inferred from homology"/>
<dbReference type="PANTHER" id="PTHR11413">
    <property type="entry name" value="CYSTATIN FAMILY MEMBER"/>
    <property type="match status" value="1"/>
</dbReference>
<sequence length="228" mass="26522">MDNMFFDESAQSEYMDDLNNSEGFYVTPSRDGSVFLGGIRHVGEYSGDHYRTAECAAKFAVEEHNKKEVEKRSLEFKRIVNLNVEPAAGAIYYITMAAADVSGEISHYQAKVWKKINTGYQVQIFRLAPYWLKSSDKLARKFCCIGIDNMMPWMNESYIYYKCFYRIRKELLGVNVFHNDQRGSTGVLWFRTYTEADNILKNYIGKRMPYTNEFYDFELKTCSSIGNI</sequence>
<dbReference type="Proteomes" id="UP001318860">
    <property type="component" value="Unassembled WGS sequence"/>
</dbReference>
<gene>
    <name evidence="5" type="ORF">DH2020_021252</name>
</gene>
<dbReference type="InterPro" id="IPR000010">
    <property type="entry name" value="Cystatin_dom"/>
</dbReference>
<evidence type="ECO:0000313" key="6">
    <source>
        <dbReference type="Proteomes" id="UP001318860"/>
    </source>
</evidence>
<keyword evidence="6" id="KW-1185">Reference proteome</keyword>
<dbReference type="Pfam" id="PF16845">
    <property type="entry name" value="SQAPI"/>
    <property type="match status" value="1"/>
</dbReference>
<feature type="domain" description="Cystatin" evidence="4">
    <location>
        <begin position="56"/>
        <end position="120"/>
    </location>
</feature>
<keyword evidence="1 3" id="KW-0646">Protease inhibitor</keyword>
<dbReference type="EMBL" id="JABTTQ020000012">
    <property type="protein sequence ID" value="KAK6144432.1"/>
    <property type="molecule type" value="Genomic_DNA"/>
</dbReference>
<evidence type="ECO:0000256" key="3">
    <source>
        <dbReference type="RuleBase" id="RU362130"/>
    </source>
</evidence>
<dbReference type="InterPro" id="IPR046350">
    <property type="entry name" value="Cystatin_sf"/>
</dbReference>
<protein>
    <recommendedName>
        <fullName evidence="3">Cysteine proteinase inhibitor</fullName>
    </recommendedName>
</protein>
<comment type="similarity">
    <text evidence="3">Belongs to the cystatin family. Phytocystatin subfamily.</text>
</comment>
<reference evidence="5 6" key="1">
    <citation type="journal article" date="2021" name="Comput. Struct. Biotechnol. J.">
        <title>De novo genome assembly of the potent medicinal plant Rehmannia glutinosa using nanopore technology.</title>
        <authorList>
            <person name="Ma L."/>
            <person name="Dong C."/>
            <person name="Song C."/>
            <person name="Wang X."/>
            <person name="Zheng X."/>
            <person name="Niu Y."/>
            <person name="Chen S."/>
            <person name="Feng W."/>
        </authorList>
    </citation>
    <scope>NUCLEOTIDE SEQUENCE [LARGE SCALE GENOMIC DNA]</scope>
    <source>
        <strain evidence="5">DH-2019</strain>
    </source>
</reference>
<evidence type="ECO:0000256" key="1">
    <source>
        <dbReference type="ARBA" id="ARBA00022690"/>
    </source>
</evidence>
<keyword evidence="2 3" id="KW-0789">Thiol protease inhibitor</keyword>